<evidence type="ECO:0000256" key="2">
    <source>
        <dbReference type="SAM" id="SignalP"/>
    </source>
</evidence>
<name>L1LAZ0_THEEQ</name>
<evidence type="ECO:0000256" key="1">
    <source>
        <dbReference type="SAM" id="MobiDB-lite"/>
    </source>
</evidence>
<dbReference type="AlphaFoldDB" id="L1LAZ0"/>
<keyword evidence="2" id="KW-0732">Signal</keyword>
<accession>L1LAZ0</accession>
<feature type="region of interest" description="Disordered" evidence="1">
    <location>
        <begin position="345"/>
        <end position="381"/>
    </location>
</feature>
<dbReference type="InterPro" id="IPR007480">
    <property type="entry name" value="DUF529"/>
</dbReference>
<evidence type="ECO:0000313" key="3">
    <source>
        <dbReference type="EMBL" id="EKX72303.1"/>
    </source>
</evidence>
<feature type="signal peptide" evidence="2">
    <location>
        <begin position="1"/>
        <end position="20"/>
    </location>
</feature>
<comment type="caution">
    <text evidence="3">The sequence shown here is derived from an EMBL/GenBank/DDBJ whole genome shotgun (WGS) entry which is preliminary data.</text>
</comment>
<dbReference type="KEGG" id="beq:BEWA_047680"/>
<keyword evidence="4" id="KW-1185">Reference proteome</keyword>
<proteinExistence type="predicted"/>
<dbReference type="RefSeq" id="XP_004831755.1">
    <property type="nucleotide sequence ID" value="XM_004831698.1"/>
</dbReference>
<sequence>MNTLILFHSFFFALLPLSKCGDDDDRINTRGAIGHQTLYRDGKVTLSEESGFTIDLDSLNGAIHKTYEYYDDGNHILLLTPQREITITKIVHANFNIWSCGEGEEFEYAKVYLKDNQPALVFIAKSKESKGTCRWYARDGDLWKCCIHSYEDKIEELKVFSEYKGDITLNLEDQTGDDKHTIFGLTLLGAYTRLYHPKPGFIITKVDYMGQNIWKREAGTEEGVVTCNLYFRRGKPSFFLIIVRDKLVKKSLYFLKRDDEVWESVTSAVFNENLSRARNVQPRDGYREKDIETRDKYESFPDKLEDKTLTTPARPWWFGCLNAVTGGLPEAAQNLLFPGSVTQTEHVNQEPPEVKTNQPTQSTPFERQETIPHVLRRRRNE</sequence>
<reference evidence="3 4" key="1">
    <citation type="journal article" date="2012" name="BMC Genomics">
        <title>Comparative genomic analysis and phylogenetic position of Theileria equi.</title>
        <authorList>
            <person name="Kappmeyer L.S."/>
            <person name="Thiagarajan M."/>
            <person name="Herndon D.R."/>
            <person name="Ramsay J.D."/>
            <person name="Caler E."/>
            <person name="Djikeng A."/>
            <person name="Gillespie J.J."/>
            <person name="Lau A.O."/>
            <person name="Roalson E.H."/>
            <person name="Silva J.C."/>
            <person name="Silva M.G."/>
            <person name="Suarez C.E."/>
            <person name="Ueti M.W."/>
            <person name="Nene V.M."/>
            <person name="Mealey R.H."/>
            <person name="Knowles D.P."/>
            <person name="Brayton K.A."/>
        </authorList>
    </citation>
    <scope>NUCLEOTIDE SEQUENCE [LARGE SCALE GENOMIC DNA]</scope>
    <source>
        <strain evidence="3 4">WA</strain>
    </source>
</reference>
<dbReference type="Proteomes" id="UP000031512">
    <property type="component" value="Unassembled WGS sequence"/>
</dbReference>
<evidence type="ECO:0000313" key="4">
    <source>
        <dbReference type="Proteomes" id="UP000031512"/>
    </source>
</evidence>
<protein>
    <submittedName>
        <fullName evidence="3">Signal peptide containing protein</fullName>
    </submittedName>
</protein>
<dbReference type="EMBL" id="ACOU01000007">
    <property type="protein sequence ID" value="EKX72303.1"/>
    <property type="molecule type" value="Genomic_DNA"/>
</dbReference>
<dbReference type="VEuPathDB" id="PiroplasmaDB:BEWA_047680"/>
<gene>
    <name evidence="3" type="ORF">BEWA_047680</name>
</gene>
<dbReference type="Pfam" id="PF04385">
    <property type="entry name" value="FAINT"/>
    <property type="match status" value="1"/>
</dbReference>
<feature type="compositionally biased region" description="Polar residues" evidence="1">
    <location>
        <begin position="355"/>
        <end position="365"/>
    </location>
</feature>
<feature type="chain" id="PRO_5003952206" evidence="2">
    <location>
        <begin position="21"/>
        <end position="381"/>
    </location>
</feature>
<dbReference type="GeneID" id="15803995"/>
<dbReference type="OrthoDB" id="362458at2759"/>
<organism evidence="3 4">
    <name type="scientific">Theileria equi strain WA</name>
    <dbReference type="NCBI Taxonomy" id="1537102"/>
    <lineage>
        <taxon>Eukaryota</taxon>
        <taxon>Sar</taxon>
        <taxon>Alveolata</taxon>
        <taxon>Apicomplexa</taxon>
        <taxon>Aconoidasida</taxon>
        <taxon>Piroplasmida</taxon>
        <taxon>Theileriidae</taxon>
        <taxon>Theileria</taxon>
    </lineage>
</organism>